<gene>
    <name evidence="1" type="ORF">LCGC14_0917850</name>
</gene>
<dbReference type="AlphaFoldDB" id="A0A0F9NRR8"/>
<organism evidence="1">
    <name type="scientific">marine sediment metagenome</name>
    <dbReference type="NCBI Taxonomy" id="412755"/>
    <lineage>
        <taxon>unclassified sequences</taxon>
        <taxon>metagenomes</taxon>
        <taxon>ecological metagenomes</taxon>
    </lineage>
</organism>
<proteinExistence type="predicted"/>
<sequence>MFYYDDPEDYPEELHDRAERFRDPWGNSALHPGKRTLPCPTCGEPNRLTAKDVAKGYQCDQCADNAEGIGAEY</sequence>
<accession>A0A0F9NRR8</accession>
<name>A0A0F9NRR8_9ZZZZ</name>
<protein>
    <submittedName>
        <fullName evidence="1">Uncharacterized protein</fullName>
    </submittedName>
</protein>
<reference evidence="1" key="1">
    <citation type="journal article" date="2015" name="Nature">
        <title>Complex archaea that bridge the gap between prokaryotes and eukaryotes.</title>
        <authorList>
            <person name="Spang A."/>
            <person name="Saw J.H."/>
            <person name="Jorgensen S.L."/>
            <person name="Zaremba-Niedzwiedzka K."/>
            <person name="Martijn J."/>
            <person name="Lind A.E."/>
            <person name="van Eijk R."/>
            <person name="Schleper C."/>
            <person name="Guy L."/>
            <person name="Ettema T.J."/>
        </authorList>
    </citation>
    <scope>NUCLEOTIDE SEQUENCE</scope>
</reference>
<dbReference type="EMBL" id="LAZR01003087">
    <property type="protein sequence ID" value="KKN22170.1"/>
    <property type="molecule type" value="Genomic_DNA"/>
</dbReference>
<comment type="caution">
    <text evidence="1">The sequence shown here is derived from an EMBL/GenBank/DDBJ whole genome shotgun (WGS) entry which is preliminary data.</text>
</comment>
<evidence type="ECO:0000313" key="1">
    <source>
        <dbReference type="EMBL" id="KKN22170.1"/>
    </source>
</evidence>